<dbReference type="InterPro" id="IPR036514">
    <property type="entry name" value="SGNH_hydro_sf"/>
</dbReference>
<feature type="disulfide bond" evidence="2">
    <location>
        <begin position="130"/>
        <end position="141"/>
    </location>
</feature>
<dbReference type="InterPro" id="IPR000601">
    <property type="entry name" value="PKD_dom"/>
</dbReference>
<dbReference type="Gene3D" id="4.10.1080.10">
    <property type="entry name" value="TSP type-3 repeat"/>
    <property type="match status" value="1"/>
</dbReference>
<dbReference type="SUPFAM" id="SSF52266">
    <property type="entry name" value="SGNH hydrolase"/>
    <property type="match status" value="1"/>
</dbReference>
<comment type="caution">
    <text evidence="5">The sequence shown here is derived from an EMBL/GenBank/DDBJ whole genome shotgun (WGS) entry which is preliminary data.</text>
</comment>
<dbReference type="PANTHER" id="PTHR37981:SF1">
    <property type="entry name" value="SGNH HYDROLASE-TYPE ESTERASE DOMAIN-CONTAINING PROTEIN"/>
    <property type="match status" value="1"/>
</dbReference>
<dbReference type="GO" id="GO:0004806">
    <property type="term" value="F:triacylglycerol lipase activity"/>
    <property type="evidence" value="ECO:0007669"/>
    <property type="project" value="TreeGrafter"/>
</dbReference>
<dbReference type="PROSITE" id="PS50093">
    <property type="entry name" value="PKD"/>
    <property type="match status" value="1"/>
</dbReference>
<dbReference type="GO" id="GO:0005509">
    <property type="term" value="F:calcium ion binding"/>
    <property type="evidence" value="ECO:0007669"/>
    <property type="project" value="InterPro"/>
</dbReference>
<dbReference type="InterPro" id="IPR037460">
    <property type="entry name" value="SEST-like"/>
</dbReference>
<evidence type="ECO:0000256" key="2">
    <source>
        <dbReference type="PIRSR" id="PIRSR637460-2"/>
    </source>
</evidence>
<dbReference type="CDD" id="cd01823">
    <property type="entry name" value="SEST_like"/>
    <property type="match status" value="1"/>
</dbReference>
<evidence type="ECO:0000313" key="5">
    <source>
        <dbReference type="EMBL" id="RRD04546.1"/>
    </source>
</evidence>
<dbReference type="Pfam" id="PF13472">
    <property type="entry name" value="Lipase_GDSL_2"/>
    <property type="match status" value="1"/>
</dbReference>
<feature type="active site" evidence="1">
    <location>
        <position position="302"/>
    </location>
</feature>
<dbReference type="Gene3D" id="3.40.50.1110">
    <property type="entry name" value="SGNH hydrolase"/>
    <property type="match status" value="1"/>
</dbReference>
<dbReference type="EMBL" id="RQZG01000010">
    <property type="protein sequence ID" value="RRD04546.1"/>
    <property type="molecule type" value="Genomic_DNA"/>
</dbReference>
<dbReference type="AlphaFoldDB" id="A0A3P1T6U7"/>
<dbReference type="InterPro" id="IPR013830">
    <property type="entry name" value="SGNH_hydro"/>
</dbReference>
<evidence type="ECO:0000256" key="3">
    <source>
        <dbReference type="SAM" id="MobiDB-lite"/>
    </source>
</evidence>
<evidence type="ECO:0000313" key="6">
    <source>
        <dbReference type="Proteomes" id="UP000280819"/>
    </source>
</evidence>
<reference evidence="5 6" key="1">
    <citation type="submission" date="2018-11" db="EMBL/GenBank/DDBJ databases">
        <title>Genomes From Bacteria Associated with the Canine Oral Cavity: a Test Case for Automated Genome-Based Taxonomic Assignment.</title>
        <authorList>
            <person name="Coil D.A."/>
            <person name="Jospin G."/>
            <person name="Darling A.E."/>
            <person name="Wallis C."/>
            <person name="Davis I.J."/>
            <person name="Harris S."/>
            <person name="Eisen J.A."/>
            <person name="Holcombe L.J."/>
            <person name="O'Flynn C."/>
        </authorList>
    </citation>
    <scope>NUCLEOTIDE SEQUENCE [LARGE SCALE GENOMIC DNA]</scope>
    <source>
        <strain evidence="5 6">OH887_COT-365</strain>
    </source>
</reference>
<dbReference type="InterPro" id="IPR028974">
    <property type="entry name" value="TSP_type-3_rpt"/>
</dbReference>
<dbReference type="OrthoDB" id="3712353at2"/>
<protein>
    <recommendedName>
        <fullName evidence="4">PKD domain-containing protein</fullName>
    </recommendedName>
</protein>
<feature type="compositionally biased region" description="Pro residues" evidence="3">
    <location>
        <begin position="485"/>
        <end position="497"/>
    </location>
</feature>
<dbReference type="GO" id="GO:0019433">
    <property type="term" value="P:triglyceride catabolic process"/>
    <property type="evidence" value="ECO:0007669"/>
    <property type="project" value="TreeGrafter"/>
</dbReference>
<keyword evidence="2" id="KW-1015">Disulfide bond</keyword>
<dbReference type="Pfam" id="PF18911">
    <property type="entry name" value="PKD_4"/>
    <property type="match status" value="1"/>
</dbReference>
<accession>A0A3P1T6U7</accession>
<evidence type="ECO:0000256" key="1">
    <source>
        <dbReference type="PIRSR" id="PIRSR637460-1"/>
    </source>
</evidence>
<proteinExistence type="predicted"/>
<evidence type="ECO:0000259" key="4">
    <source>
        <dbReference type="PROSITE" id="PS50093"/>
    </source>
</evidence>
<gene>
    <name evidence="5" type="ORF">EII34_09565</name>
</gene>
<name>A0A3P1T6U7_9ACTN</name>
<dbReference type="RefSeq" id="WP_124844936.1">
    <property type="nucleotide sequence ID" value="NZ_RQZG01000010.1"/>
</dbReference>
<sequence length="518" mass="54841">MNNSRMTAVLVAVVMALTGLSGVRGVPAEAAPERQLSVVVIGDSYSAGNGAGAYYGPKGSFRSRNNWGHRYVEWLNSSGVHATLTVLAHSGATAEQVQHGQVPDVPQSADLVMLTVGGNDAGFADILSQCFVVGLRDATGCRDAVERARSLIRDGVLKERVTAMLRALDERLPGDHAQIVLVGYPHLSLDRPGYVLSECVKRHWGRCKERFSYPAATEVRAVAKEAAELQATIVASWNEHSGQRVRFVDSVLTMFAGHEPDPSSGSRNAHRWLNEFLETEGRLGASGQTESRFSWESQEWYHPNLIGHEQLAEAVRGGVGVPANARPVAAGHMVTTADGAQQASLQPFAWIQGPYVVATGQETVLDARASFTPTGALTRFEWDLDGDGVFETVGDGPTLAHTWQAEFSGEVGLRVTDASGQVAVATTTVDVSRDGDAIPDAQDNCPDVANHAQADVDGDGIGDVCDPEPGILTTDEAEVMEETVPPAPTPEPSPTPSAVPISDAPAPSKSSSAPAAEV</sequence>
<feature type="active site" description="Nucleophile" evidence="1">
    <location>
        <position position="44"/>
    </location>
</feature>
<organism evidence="5 6">
    <name type="scientific">Arachnia propionica</name>
    <dbReference type="NCBI Taxonomy" id="1750"/>
    <lineage>
        <taxon>Bacteria</taxon>
        <taxon>Bacillati</taxon>
        <taxon>Actinomycetota</taxon>
        <taxon>Actinomycetes</taxon>
        <taxon>Propionibacteriales</taxon>
        <taxon>Propionibacteriaceae</taxon>
        <taxon>Arachnia</taxon>
    </lineage>
</organism>
<feature type="compositionally biased region" description="Low complexity" evidence="3">
    <location>
        <begin position="498"/>
        <end position="518"/>
    </location>
</feature>
<dbReference type="PANTHER" id="PTHR37981">
    <property type="entry name" value="LIPASE 2"/>
    <property type="match status" value="1"/>
</dbReference>
<feature type="region of interest" description="Disordered" evidence="3">
    <location>
        <begin position="467"/>
        <end position="518"/>
    </location>
</feature>
<dbReference type="SUPFAM" id="SSF103647">
    <property type="entry name" value="TSP type-3 repeat"/>
    <property type="match status" value="1"/>
</dbReference>
<feature type="domain" description="PKD" evidence="4">
    <location>
        <begin position="346"/>
        <end position="431"/>
    </location>
</feature>
<dbReference type="Proteomes" id="UP000280819">
    <property type="component" value="Unassembled WGS sequence"/>
</dbReference>